<dbReference type="InterPro" id="IPR000679">
    <property type="entry name" value="Znf_GATA"/>
</dbReference>
<evidence type="ECO:0000256" key="1">
    <source>
        <dbReference type="PROSITE-ProRule" id="PRU00094"/>
    </source>
</evidence>
<keyword evidence="1" id="KW-0862">Zinc</keyword>
<dbReference type="PROSITE" id="PS00344">
    <property type="entry name" value="GATA_ZN_FINGER_1"/>
    <property type="match status" value="1"/>
</dbReference>
<dbReference type="CDD" id="cd00202">
    <property type="entry name" value="ZnF_GATA"/>
    <property type="match status" value="1"/>
</dbReference>
<feature type="region of interest" description="Disordered" evidence="2">
    <location>
        <begin position="350"/>
        <end position="442"/>
    </location>
</feature>
<sequence>MSTAINDHSLSNTSPITTGSAGSDPRKNFSFDDLLLLPSVPTTSGLNRNYLCYSAKVSPVLPPIGREVNIQRKYKTAPASPNHYDYDYLSSAVTPQTSPVFGRAKLAATNTQSSDCCPVNQQENLPSLRHLQLLPDPRIQEYACYYPDTSEHTPIWKRTLVHWCKEKNYQDYTKIVHEISHDRTQLTALLKGSTSLPSIAGIPSVLKPKDAFHGLSDYVRDRSTPMTPPMSPLDERAGDQPPEFTPFVSSKLVQTVRQNNRNLSSSKNRHKKTNSFKALQLKKMLNNRDILAKDSQTNATKFKISKKTSTSASASASPPSSDDSARLKKLEISSAARNLMVFLDAQTKRSISLSRPSEPVVSSNTSPTIVSKAAEPRPRSRSLSPVRPVTPPNTAASSGYHRFAYDSPQSPVATLRQGHAGSTKITPKRRRSSGSSSHGVSRKCVSCHSNDSPCWRPSWSGRKQDQLCNSCGLRYKKTHTRCLNDACRKIPTKSELSIMKSNGLLQEHNPDGTITKGYKCLFCNSIAETSNAEPHSHV</sequence>
<protein>
    <recommendedName>
        <fullName evidence="3">GATA-type domain-containing protein</fullName>
    </recommendedName>
</protein>
<evidence type="ECO:0000313" key="5">
    <source>
        <dbReference type="Proteomes" id="UP000510647"/>
    </source>
</evidence>
<gene>
    <name evidence="4" type="ORF">HG537_0E02060</name>
</gene>
<dbReference type="SMART" id="SM00401">
    <property type="entry name" value="ZnF_GATA"/>
    <property type="match status" value="1"/>
</dbReference>
<dbReference type="InterPro" id="IPR013088">
    <property type="entry name" value="Znf_NHR/GATA"/>
</dbReference>
<dbReference type="OrthoDB" id="2162994at2759"/>
<proteinExistence type="predicted"/>
<evidence type="ECO:0000256" key="2">
    <source>
        <dbReference type="SAM" id="MobiDB-lite"/>
    </source>
</evidence>
<feature type="region of interest" description="Disordered" evidence="2">
    <location>
        <begin position="302"/>
        <end position="326"/>
    </location>
</feature>
<name>A0A7H9HU37_9SACH</name>
<keyword evidence="5" id="KW-1185">Reference proteome</keyword>
<reference evidence="4 5" key="1">
    <citation type="submission" date="2020-06" db="EMBL/GenBank/DDBJ databases">
        <title>The yeast mating-type switching endonuclease HO is a domesticated member of an unorthodox homing genetic element family.</title>
        <authorList>
            <person name="Coughlan A.Y."/>
            <person name="Lombardi L."/>
            <person name="Braun-Galleani S."/>
            <person name="Martos A.R."/>
            <person name="Galeote V."/>
            <person name="Bigey F."/>
            <person name="Dequin S."/>
            <person name="Byrne K.P."/>
            <person name="Wolfe K.H."/>
        </authorList>
    </citation>
    <scope>NUCLEOTIDE SEQUENCE [LARGE SCALE GENOMIC DNA]</scope>
    <source>
        <strain evidence="4 5">CBS2947</strain>
    </source>
</reference>
<dbReference type="SUPFAM" id="SSF57716">
    <property type="entry name" value="Glucocorticoid receptor-like (DNA-binding domain)"/>
    <property type="match status" value="1"/>
</dbReference>
<organism evidence="4 5">
    <name type="scientific">Torulaspora globosa</name>
    <dbReference type="NCBI Taxonomy" id="48254"/>
    <lineage>
        <taxon>Eukaryota</taxon>
        <taxon>Fungi</taxon>
        <taxon>Dikarya</taxon>
        <taxon>Ascomycota</taxon>
        <taxon>Saccharomycotina</taxon>
        <taxon>Saccharomycetes</taxon>
        <taxon>Saccharomycetales</taxon>
        <taxon>Saccharomycetaceae</taxon>
        <taxon>Torulaspora</taxon>
    </lineage>
</organism>
<evidence type="ECO:0000259" key="3">
    <source>
        <dbReference type="PROSITE" id="PS50114"/>
    </source>
</evidence>
<feature type="compositionally biased region" description="Polar residues" evidence="2">
    <location>
        <begin position="1"/>
        <end position="21"/>
    </location>
</feature>
<dbReference type="EMBL" id="CP059271">
    <property type="protein sequence ID" value="QLQ80851.1"/>
    <property type="molecule type" value="Genomic_DNA"/>
</dbReference>
<evidence type="ECO:0000313" key="4">
    <source>
        <dbReference type="EMBL" id="QLQ80851.1"/>
    </source>
</evidence>
<dbReference type="PROSITE" id="PS50114">
    <property type="entry name" value="GATA_ZN_FINGER_2"/>
    <property type="match status" value="1"/>
</dbReference>
<feature type="region of interest" description="Disordered" evidence="2">
    <location>
        <begin position="1"/>
        <end position="24"/>
    </location>
</feature>
<feature type="domain" description="GATA-type" evidence="3">
    <location>
        <begin position="438"/>
        <end position="476"/>
    </location>
</feature>
<dbReference type="GO" id="GO:0006355">
    <property type="term" value="P:regulation of DNA-templated transcription"/>
    <property type="evidence" value="ECO:0007669"/>
    <property type="project" value="InterPro"/>
</dbReference>
<dbReference type="Proteomes" id="UP000510647">
    <property type="component" value="Chromosome 5"/>
</dbReference>
<keyword evidence="1" id="KW-0863">Zinc-finger</keyword>
<dbReference type="GO" id="GO:0008270">
    <property type="term" value="F:zinc ion binding"/>
    <property type="evidence" value="ECO:0007669"/>
    <property type="project" value="UniProtKB-KW"/>
</dbReference>
<dbReference type="Pfam" id="PF00320">
    <property type="entry name" value="GATA"/>
    <property type="match status" value="1"/>
</dbReference>
<feature type="compositionally biased region" description="Polar residues" evidence="2">
    <location>
        <begin position="350"/>
        <end position="369"/>
    </location>
</feature>
<dbReference type="GO" id="GO:0043565">
    <property type="term" value="F:sequence-specific DNA binding"/>
    <property type="evidence" value="ECO:0007669"/>
    <property type="project" value="InterPro"/>
</dbReference>
<feature type="compositionally biased region" description="Low complexity" evidence="2">
    <location>
        <begin position="307"/>
        <end position="322"/>
    </location>
</feature>
<accession>A0A7H9HU37</accession>
<dbReference type="AlphaFoldDB" id="A0A7H9HU37"/>
<keyword evidence="1" id="KW-0479">Metal-binding</keyword>
<dbReference type="Gene3D" id="3.30.50.10">
    <property type="entry name" value="Erythroid Transcription Factor GATA-1, subunit A"/>
    <property type="match status" value="1"/>
</dbReference>